<dbReference type="EMBL" id="JAAZSR010000283">
    <property type="protein sequence ID" value="NKX51685.1"/>
    <property type="molecule type" value="Genomic_DNA"/>
</dbReference>
<accession>A0ABX1JQS6</accession>
<reference evidence="2 3" key="1">
    <citation type="submission" date="2020-04" db="EMBL/GenBank/DDBJ databases">
        <authorList>
            <person name="Liu S."/>
        </authorList>
    </citation>
    <scope>NUCLEOTIDE SEQUENCE [LARGE SCALE GENOMIC DNA]</scope>
    <source>
        <strain evidence="2 3">CGMCC 1.15091</strain>
    </source>
</reference>
<feature type="domain" description="NADP-dependent oxidoreductase" evidence="1">
    <location>
        <begin position="4"/>
        <end position="33"/>
    </location>
</feature>
<evidence type="ECO:0000313" key="3">
    <source>
        <dbReference type="Proteomes" id="UP000523795"/>
    </source>
</evidence>
<dbReference type="InterPro" id="IPR023210">
    <property type="entry name" value="NADP_OxRdtase_dom"/>
</dbReference>
<sequence>AFGNSLRELGLDYVDLYLIHWPVPSQNLYVQAWHEL</sequence>
<gene>
    <name evidence="2" type="ORF">HER39_14155</name>
</gene>
<name>A0ABX1JQS6_9MICC</name>
<dbReference type="InterPro" id="IPR036812">
    <property type="entry name" value="NAD(P)_OxRdtase_dom_sf"/>
</dbReference>
<proteinExistence type="predicted"/>
<feature type="non-terminal residue" evidence="2">
    <location>
        <position position="36"/>
    </location>
</feature>
<organism evidence="2 3">
    <name type="scientific">Arthrobacter deserti</name>
    <dbReference type="NCBI Taxonomy" id="1742687"/>
    <lineage>
        <taxon>Bacteria</taxon>
        <taxon>Bacillati</taxon>
        <taxon>Actinomycetota</taxon>
        <taxon>Actinomycetes</taxon>
        <taxon>Micrococcales</taxon>
        <taxon>Micrococcaceae</taxon>
        <taxon>Arthrobacter</taxon>
    </lineage>
</organism>
<evidence type="ECO:0000313" key="2">
    <source>
        <dbReference type="EMBL" id="NKX51685.1"/>
    </source>
</evidence>
<comment type="caution">
    <text evidence="2">The sequence shown here is derived from an EMBL/GenBank/DDBJ whole genome shotgun (WGS) entry which is preliminary data.</text>
</comment>
<dbReference type="Pfam" id="PF00248">
    <property type="entry name" value="Aldo_ket_red"/>
    <property type="match status" value="1"/>
</dbReference>
<dbReference type="Gene3D" id="3.20.20.100">
    <property type="entry name" value="NADP-dependent oxidoreductase domain"/>
    <property type="match status" value="1"/>
</dbReference>
<feature type="non-terminal residue" evidence="2">
    <location>
        <position position="1"/>
    </location>
</feature>
<evidence type="ECO:0000259" key="1">
    <source>
        <dbReference type="Pfam" id="PF00248"/>
    </source>
</evidence>
<dbReference type="SUPFAM" id="SSF51430">
    <property type="entry name" value="NAD(P)-linked oxidoreductase"/>
    <property type="match status" value="1"/>
</dbReference>
<protein>
    <submittedName>
        <fullName evidence="2">Aldo/keto reductase</fullName>
    </submittedName>
</protein>
<dbReference type="Proteomes" id="UP000523795">
    <property type="component" value="Unassembled WGS sequence"/>
</dbReference>
<keyword evidence="3" id="KW-1185">Reference proteome</keyword>